<keyword evidence="3" id="KW-1185">Reference proteome</keyword>
<sequence length="86" mass="8644">MSTERFSTKENANAIDATGGETGGTGFTTPLLRFLPAVTFGLRTAALAGMVVSAGAVALGLTGVFDDSANVAFTTCCEGVIGELPQ</sequence>
<organism evidence="2 3">
    <name type="scientific">Actinophytocola oryzae</name>
    <dbReference type="NCBI Taxonomy" id="502181"/>
    <lineage>
        <taxon>Bacteria</taxon>
        <taxon>Bacillati</taxon>
        <taxon>Actinomycetota</taxon>
        <taxon>Actinomycetes</taxon>
        <taxon>Pseudonocardiales</taxon>
        <taxon>Pseudonocardiaceae</taxon>
    </lineage>
</organism>
<proteinExistence type="predicted"/>
<comment type="caution">
    <text evidence="2">The sequence shown here is derived from an EMBL/GenBank/DDBJ whole genome shotgun (WGS) entry which is preliminary data.</text>
</comment>
<reference evidence="2 3" key="1">
    <citation type="submission" date="2019-03" db="EMBL/GenBank/DDBJ databases">
        <title>Genomic Encyclopedia of Archaeal and Bacterial Type Strains, Phase II (KMG-II): from individual species to whole genera.</title>
        <authorList>
            <person name="Goeker M."/>
        </authorList>
    </citation>
    <scope>NUCLEOTIDE SEQUENCE [LARGE SCALE GENOMIC DNA]</scope>
    <source>
        <strain evidence="2 3">DSM 45499</strain>
    </source>
</reference>
<dbReference type="AlphaFoldDB" id="A0A4R7VZ45"/>
<gene>
    <name evidence="2" type="ORF">CLV71_10369</name>
</gene>
<evidence type="ECO:0000313" key="3">
    <source>
        <dbReference type="Proteomes" id="UP000294927"/>
    </source>
</evidence>
<dbReference type="Proteomes" id="UP000294927">
    <property type="component" value="Unassembled WGS sequence"/>
</dbReference>
<evidence type="ECO:0000313" key="2">
    <source>
        <dbReference type="EMBL" id="TDV54829.1"/>
    </source>
</evidence>
<dbReference type="RefSeq" id="WP_133901974.1">
    <property type="nucleotide sequence ID" value="NZ_SOCP01000003.1"/>
</dbReference>
<accession>A0A4R7VZ45</accession>
<protein>
    <submittedName>
        <fullName evidence="2">Uncharacterized protein</fullName>
    </submittedName>
</protein>
<feature type="compositionally biased region" description="Polar residues" evidence="1">
    <location>
        <begin position="1"/>
        <end position="11"/>
    </location>
</feature>
<name>A0A4R7VZ45_9PSEU</name>
<feature type="region of interest" description="Disordered" evidence="1">
    <location>
        <begin position="1"/>
        <end position="23"/>
    </location>
</feature>
<evidence type="ECO:0000256" key="1">
    <source>
        <dbReference type="SAM" id="MobiDB-lite"/>
    </source>
</evidence>
<dbReference type="EMBL" id="SOCP01000003">
    <property type="protein sequence ID" value="TDV54829.1"/>
    <property type="molecule type" value="Genomic_DNA"/>
</dbReference>